<keyword evidence="3" id="KW-1185">Reference proteome</keyword>
<dbReference type="EMBL" id="JAACJN010000009">
    <property type="protein sequence ID" value="KAF5391577.1"/>
    <property type="molecule type" value="Genomic_DNA"/>
</dbReference>
<reference evidence="2 3" key="1">
    <citation type="journal article" date="2020" name="ISME J.">
        <title>Uncovering the hidden diversity of litter-decomposition mechanisms in mushroom-forming fungi.</title>
        <authorList>
            <person name="Floudas D."/>
            <person name="Bentzer J."/>
            <person name="Ahren D."/>
            <person name="Johansson T."/>
            <person name="Persson P."/>
            <person name="Tunlid A."/>
        </authorList>
    </citation>
    <scope>NUCLEOTIDE SEQUENCE [LARGE SCALE GENOMIC DNA]</scope>
    <source>
        <strain evidence="2 3">CBS 406.79</strain>
    </source>
</reference>
<dbReference type="OrthoDB" id="3067135at2759"/>
<feature type="compositionally biased region" description="Polar residues" evidence="1">
    <location>
        <begin position="213"/>
        <end position="229"/>
    </location>
</feature>
<organism evidence="2 3">
    <name type="scientific">Collybiopsis confluens</name>
    <dbReference type="NCBI Taxonomy" id="2823264"/>
    <lineage>
        <taxon>Eukaryota</taxon>
        <taxon>Fungi</taxon>
        <taxon>Dikarya</taxon>
        <taxon>Basidiomycota</taxon>
        <taxon>Agaricomycotina</taxon>
        <taxon>Agaricomycetes</taxon>
        <taxon>Agaricomycetidae</taxon>
        <taxon>Agaricales</taxon>
        <taxon>Marasmiineae</taxon>
        <taxon>Omphalotaceae</taxon>
        <taxon>Collybiopsis</taxon>
    </lineage>
</organism>
<gene>
    <name evidence="2" type="ORF">D9757_002389</name>
</gene>
<proteinExistence type="predicted"/>
<comment type="caution">
    <text evidence="2">The sequence shown here is derived from an EMBL/GenBank/DDBJ whole genome shotgun (WGS) entry which is preliminary data.</text>
</comment>
<name>A0A8H5HY32_9AGAR</name>
<sequence>MIQRRRRRRTAVDPCLGFYTQEATDEEPVRAQESPKVLPSPPAEPVQSNTIKSVTRPRTYAKKHLKRTAIPESELSSPPLLKRRKPNPLRVDSPPDKVAPRRRRPALAERLLQAAVVSGVDPTESLIEPNPNAPIPTRKTLHFQVSGPFDKFRRRSPKESKLVDPRTSSRFLRTASFISSREKKTLLPPKQQYKPLIHWSANSSRSNQSGSRTAITARSKSNKNFQSKRNPLKLVPVHQSELVNREPYRTLGHGVRSASIFRSTSIYEKPLLMSTSVRKYAPPENAICPGSVASPSLTVPVAATLNDPTKYNGLSATASHEKFLVPPEAMPEPLSDAIDSTFPCVLTINQETPIATTPEQSLLLFPSPSSPLPSAFYPTALRANQLPLDNALPNSFASASNHATNTYRPSQVEHSLNTFQSPFGSPDRSSQRPSKPLPSFFGEFLETVRAATSKRQRQKSDDISGRRKRVLSVLASRPVDQLRNSHFLFDECSFEEGTNQGEDKQIESKFSGSVGAFPSPSESESYS</sequence>
<feature type="compositionally biased region" description="Polar residues" evidence="1">
    <location>
        <begin position="416"/>
        <end position="433"/>
    </location>
</feature>
<evidence type="ECO:0000313" key="2">
    <source>
        <dbReference type="EMBL" id="KAF5391577.1"/>
    </source>
</evidence>
<evidence type="ECO:0000256" key="1">
    <source>
        <dbReference type="SAM" id="MobiDB-lite"/>
    </source>
</evidence>
<feature type="region of interest" description="Disordered" evidence="1">
    <location>
        <begin position="416"/>
        <end position="436"/>
    </location>
</feature>
<evidence type="ECO:0000313" key="3">
    <source>
        <dbReference type="Proteomes" id="UP000518752"/>
    </source>
</evidence>
<protein>
    <submittedName>
        <fullName evidence="2">Uncharacterized protein</fullName>
    </submittedName>
</protein>
<feature type="compositionally biased region" description="Low complexity" evidence="1">
    <location>
        <begin position="200"/>
        <end position="212"/>
    </location>
</feature>
<feature type="region of interest" description="Disordered" evidence="1">
    <location>
        <begin position="497"/>
        <end position="527"/>
    </location>
</feature>
<dbReference type="AlphaFoldDB" id="A0A8H5HY32"/>
<feature type="region of interest" description="Disordered" evidence="1">
    <location>
        <begin position="1"/>
        <end position="103"/>
    </location>
</feature>
<accession>A0A8H5HY32</accession>
<feature type="region of interest" description="Disordered" evidence="1">
    <location>
        <begin position="198"/>
        <end position="230"/>
    </location>
</feature>
<dbReference type="Proteomes" id="UP000518752">
    <property type="component" value="Unassembled WGS sequence"/>
</dbReference>